<keyword evidence="4" id="KW-0963">Cytoplasm</keyword>
<dbReference type="Pfam" id="PF01997">
    <property type="entry name" value="Translin"/>
    <property type="match status" value="1"/>
</dbReference>
<comment type="subcellular location">
    <subcellularLocation>
        <location evidence="2">Cytoplasm</location>
    </subcellularLocation>
    <subcellularLocation>
        <location evidence="1">Nucleus</location>
    </subcellularLocation>
</comment>
<dbReference type="InterPro" id="IPR002848">
    <property type="entry name" value="Translin_fam"/>
</dbReference>
<gene>
    <name evidence="7" type="ORF">PPRO1471_LOCUS8993</name>
</gene>
<evidence type="ECO:0000256" key="1">
    <source>
        <dbReference type="ARBA" id="ARBA00004123"/>
    </source>
</evidence>
<evidence type="ECO:0000256" key="5">
    <source>
        <dbReference type="ARBA" id="ARBA00023242"/>
    </source>
</evidence>
<evidence type="ECO:0000256" key="4">
    <source>
        <dbReference type="ARBA" id="ARBA00022490"/>
    </source>
</evidence>
<keyword evidence="5" id="KW-0539">Nucleus</keyword>
<dbReference type="InterPro" id="IPR016068">
    <property type="entry name" value="Translin_N"/>
</dbReference>
<dbReference type="GO" id="GO:0005737">
    <property type="term" value="C:cytoplasm"/>
    <property type="evidence" value="ECO:0007669"/>
    <property type="project" value="UniProtKB-SubCell"/>
</dbReference>
<dbReference type="Gene3D" id="1.20.58.190">
    <property type="entry name" value="Translin, domain 1"/>
    <property type="match status" value="1"/>
</dbReference>
<name>A0A7S2BHR8_9CHLO</name>
<dbReference type="Gene3D" id="1.20.58.200">
    <property type="entry name" value="Translin, domain 2"/>
    <property type="match status" value="1"/>
</dbReference>
<dbReference type="AlphaFoldDB" id="A0A7S2BHR8"/>
<protein>
    <recommendedName>
        <fullName evidence="8">Translin</fullName>
    </recommendedName>
</protein>
<organism evidence="7">
    <name type="scientific">Pycnococcus provasolii</name>
    <dbReference type="NCBI Taxonomy" id="41880"/>
    <lineage>
        <taxon>Eukaryota</taxon>
        <taxon>Viridiplantae</taxon>
        <taxon>Chlorophyta</taxon>
        <taxon>Pseudoscourfieldiophyceae</taxon>
        <taxon>Pseudoscourfieldiales</taxon>
        <taxon>Pycnococcaceae</taxon>
        <taxon>Pycnococcus</taxon>
    </lineage>
</organism>
<reference evidence="7" key="1">
    <citation type="submission" date="2021-01" db="EMBL/GenBank/DDBJ databases">
        <authorList>
            <person name="Corre E."/>
            <person name="Pelletier E."/>
            <person name="Niang G."/>
            <person name="Scheremetjew M."/>
            <person name="Finn R."/>
            <person name="Kale V."/>
            <person name="Holt S."/>
            <person name="Cochrane G."/>
            <person name="Meng A."/>
            <person name="Brown T."/>
            <person name="Cohen L."/>
        </authorList>
    </citation>
    <scope>NUCLEOTIDE SEQUENCE</scope>
    <source>
        <strain evidence="7">RCC733</strain>
    </source>
</reference>
<feature type="region of interest" description="Disordered" evidence="6">
    <location>
        <begin position="1"/>
        <end position="21"/>
    </location>
</feature>
<dbReference type="SUPFAM" id="SSF74784">
    <property type="entry name" value="Translin"/>
    <property type="match status" value="1"/>
</dbReference>
<dbReference type="GO" id="GO:0005634">
    <property type="term" value="C:nucleus"/>
    <property type="evidence" value="ECO:0007669"/>
    <property type="project" value="UniProtKB-SubCell"/>
</dbReference>
<evidence type="ECO:0000256" key="6">
    <source>
        <dbReference type="SAM" id="MobiDB-lite"/>
    </source>
</evidence>
<dbReference type="CDD" id="cd14820">
    <property type="entry name" value="TRAX"/>
    <property type="match status" value="1"/>
</dbReference>
<comment type="similarity">
    <text evidence="3">Belongs to the translin family.</text>
</comment>
<dbReference type="GO" id="GO:0043565">
    <property type="term" value="F:sequence-specific DNA binding"/>
    <property type="evidence" value="ECO:0007669"/>
    <property type="project" value="InterPro"/>
</dbReference>
<evidence type="ECO:0008006" key="8">
    <source>
        <dbReference type="Google" id="ProtNLM"/>
    </source>
</evidence>
<accession>A0A7S2BHR8</accession>
<dbReference type="InterPro" id="IPR016069">
    <property type="entry name" value="Translin_C"/>
</dbReference>
<proteinExistence type="inferred from homology"/>
<evidence type="ECO:0000256" key="3">
    <source>
        <dbReference type="ARBA" id="ARBA00005902"/>
    </source>
</evidence>
<dbReference type="InterPro" id="IPR036081">
    <property type="entry name" value="Translin_sf"/>
</dbReference>
<dbReference type="EMBL" id="HBGR01013504">
    <property type="protein sequence ID" value="CAD9396980.1"/>
    <property type="molecule type" value="Transcribed_RNA"/>
</dbReference>
<evidence type="ECO:0000313" key="7">
    <source>
        <dbReference type="EMBL" id="CAD9396980.1"/>
    </source>
</evidence>
<dbReference type="PANTHER" id="PTHR10741">
    <property type="entry name" value="TRANSLIN AND TRANSLIN ASSOCIATED PROTEIN X"/>
    <property type="match status" value="1"/>
</dbReference>
<sequence length="264" mass="28669">MAARPSSARKRERPWSSAAGAGDTTTVLDASSFAMMVDTYTLLDEMRERVIKRSRDVQKLAKQSIYSSLRADNDKAGKQIEQAMSAATELLPIINDAAKHTGGMPFLRMGSYSNALEELAEGMILAHFIKHGKVASPKELNELFAINANKDKVAAVELTSEEYLGGLLDFTGELQRYSIARATDRDVEAVALCRDACDQIFGQMLNFDLRNGSLRKKFDSLKYTLKKMEATMYELSLSGSAAGLATAAHAKEGGAGGEEADGNE</sequence>
<evidence type="ECO:0000256" key="2">
    <source>
        <dbReference type="ARBA" id="ARBA00004496"/>
    </source>
</evidence>